<feature type="compositionally biased region" description="Low complexity" evidence="1">
    <location>
        <begin position="445"/>
        <end position="454"/>
    </location>
</feature>
<name>A0A8K0JHD1_9TREE</name>
<dbReference type="InterPro" id="IPR013887">
    <property type="entry name" value="UPF0592"/>
</dbReference>
<feature type="compositionally biased region" description="Pro residues" evidence="1">
    <location>
        <begin position="431"/>
        <end position="444"/>
    </location>
</feature>
<feature type="compositionally biased region" description="Polar residues" evidence="1">
    <location>
        <begin position="281"/>
        <end position="320"/>
    </location>
</feature>
<keyword evidence="3" id="KW-1185">Reference proteome</keyword>
<feature type="compositionally biased region" description="Polar residues" evidence="1">
    <location>
        <begin position="174"/>
        <end position="185"/>
    </location>
</feature>
<evidence type="ECO:0000313" key="3">
    <source>
        <dbReference type="Proteomes" id="UP000812966"/>
    </source>
</evidence>
<reference evidence="2" key="1">
    <citation type="submission" date="2020-04" db="EMBL/GenBank/DDBJ databases">
        <title>Analysis of mating type loci in Filobasidium floriforme.</title>
        <authorList>
            <person name="Nowrousian M."/>
        </authorList>
    </citation>
    <scope>NUCLEOTIDE SEQUENCE</scope>
    <source>
        <strain evidence="2">CBS 6242</strain>
    </source>
</reference>
<dbReference type="PANTHER" id="PTHR37988">
    <property type="entry name" value="UPF0592 MEMBRANE PROTEIN C7D4.03C"/>
    <property type="match status" value="1"/>
</dbReference>
<feature type="compositionally biased region" description="Low complexity" evidence="1">
    <location>
        <begin position="12"/>
        <end position="22"/>
    </location>
</feature>
<feature type="compositionally biased region" description="Low complexity" evidence="1">
    <location>
        <begin position="1713"/>
        <end position="1752"/>
    </location>
</feature>
<feature type="compositionally biased region" description="Polar residues" evidence="1">
    <location>
        <begin position="1626"/>
        <end position="1646"/>
    </location>
</feature>
<feature type="compositionally biased region" description="Polar residues" evidence="1">
    <location>
        <begin position="654"/>
        <end position="669"/>
    </location>
</feature>
<gene>
    <name evidence="2" type="ORF">FFLO_05160</name>
</gene>
<dbReference type="EMBL" id="JABELV010000123">
    <property type="protein sequence ID" value="KAG7530275.1"/>
    <property type="molecule type" value="Genomic_DNA"/>
</dbReference>
<comment type="caution">
    <text evidence="2">The sequence shown here is derived from an EMBL/GenBank/DDBJ whole genome shotgun (WGS) entry which is preliminary data.</text>
</comment>
<feature type="compositionally biased region" description="Low complexity" evidence="1">
    <location>
        <begin position="150"/>
        <end position="173"/>
    </location>
</feature>
<feature type="compositionally biased region" description="Pro residues" evidence="1">
    <location>
        <begin position="132"/>
        <end position="149"/>
    </location>
</feature>
<feature type="compositionally biased region" description="Basic and acidic residues" evidence="1">
    <location>
        <begin position="583"/>
        <end position="597"/>
    </location>
</feature>
<feature type="compositionally biased region" description="Pro residues" evidence="1">
    <location>
        <begin position="103"/>
        <end position="112"/>
    </location>
</feature>
<feature type="compositionally biased region" description="Low complexity" evidence="1">
    <location>
        <begin position="231"/>
        <end position="253"/>
    </location>
</feature>
<feature type="compositionally biased region" description="Polar residues" evidence="1">
    <location>
        <begin position="770"/>
        <end position="798"/>
    </location>
</feature>
<accession>A0A8K0JHD1</accession>
<evidence type="ECO:0000256" key="1">
    <source>
        <dbReference type="SAM" id="MobiDB-lite"/>
    </source>
</evidence>
<dbReference type="Proteomes" id="UP000812966">
    <property type="component" value="Unassembled WGS sequence"/>
</dbReference>
<protein>
    <submittedName>
        <fullName evidence="2">Uncharacterized protein</fullName>
    </submittedName>
</protein>
<organism evidence="2 3">
    <name type="scientific">Filobasidium floriforme</name>
    <dbReference type="NCBI Taxonomy" id="5210"/>
    <lineage>
        <taxon>Eukaryota</taxon>
        <taxon>Fungi</taxon>
        <taxon>Dikarya</taxon>
        <taxon>Basidiomycota</taxon>
        <taxon>Agaricomycotina</taxon>
        <taxon>Tremellomycetes</taxon>
        <taxon>Filobasidiales</taxon>
        <taxon>Filobasidiaceae</taxon>
        <taxon>Filobasidium</taxon>
    </lineage>
</organism>
<feature type="region of interest" description="Disordered" evidence="1">
    <location>
        <begin position="1"/>
        <end position="671"/>
    </location>
</feature>
<feature type="compositionally biased region" description="Basic and acidic residues" evidence="1">
    <location>
        <begin position="270"/>
        <end position="280"/>
    </location>
</feature>
<feature type="region of interest" description="Disordered" evidence="1">
    <location>
        <begin position="770"/>
        <end position="813"/>
    </location>
</feature>
<feature type="compositionally biased region" description="Pro residues" evidence="1">
    <location>
        <begin position="208"/>
        <end position="227"/>
    </location>
</feature>
<feature type="compositionally biased region" description="Low complexity" evidence="1">
    <location>
        <begin position="190"/>
        <end position="204"/>
    </location>
</feature>
<feature type="compositionally biased region" description="Low complexity" evidence="1">
    <location>
        <begin position="639"/>
        <end position="653"/>
    </location>
</feature>
<sequence>MSDGTARPRPPRQSSRAGAGSSRQRESSYGSRILSGNVGLQAPVSLGVELQPRGQPSLRAPSPGPSQHSSRSASPGPPETSGLPYLAHAGPTTNALLKGRQTPLPPPLPSPPTVAERSMSGNGPLHPLRQRPTPPRPPHQPLPPLPALPPQHQQVVKMQQQQQQRQPSSQSLQGTSQNGSASTETPIRRSATGSTTASNGSGSAKFNSPPPPPAPPPRDVPLPPLPTNIPGGMAQSSSSRSAQLMGASSSSSLRQEERVGKDYGSLGVKGRGEAVKDDSYQMRQASLPSRLGGTSRSNAGSELSLTSRERQSPQSQQDRSMSGGVLSDERPRKSSTEVGRLVDPASEPRSRKSSMDAVRTMTTNSRPPVPRTKTPEPLARVSLAPEAEDGWQAGPAESYGRARGSLEMDRQVQAESSRQAQLRGLGIAAVGPPPQPRQKPPSPPKVQQSKPAQPNTSSSTRKSGEQDRNVLPGQSPQMNGSWPAATGKKWSISPLIQMMDDSFSKRQDYSSMNGRRSEDPGSLMGRGTGTPEPTKPVVQPRKSSGGLRGLFSRNKKDKDKVVKNPPPSAQAAPVDFAPPIRRRASEDMLRTKRHQDEMSSLPVRKTATPEPGLFVRRVTEPMQQRQPPESTPLDERKASPSSASLGRGSSVKSPASTQTLESTESNSTIREGATLSPVLTLPLPQLPTLDFSLGSTFDSMFTSLDGKVSPAEVSANPLHARRRSRSFSEFSKPVLSPPLVASVSHLPSVESNASLVADLVAYSQLETVKNLDSSEPTVPSLSSDHGRTTSSASSQIMDNSPPRTPGSADTAQVNIAGSSSSCSIDGMHASNSVDSADMAIVGKAWTNTVPDKSQKTVRPRLLQLAETNSSSATIIEQDESGSEAGKSAFSPPQTAKLEPSLDIVKPVTVEDRPAAPQIVSKVRKIPLRRRARSVSSKVDNMSLADNLRRILNMFRLGASMRNIDKAGLLRNELLETLVEGEKRGYSASDKAGNAAVRTVCVEWVNILLEELQKEQAANERGACLEALSAIMESSTMSMKALKGQQGDELIFRVLMVRIMSYVLGKLSSKGIFHNTLLFSGRMLAFAFFRIEGIAFQLLAALPTRPTVLMRFAHAAKEYSFVGSKTLDIEYPPHLQSLQFDNARDYMERVNSHIPDYFEVEEDEAFHFDKSGNWLRRWQSDDSELFPSFYKAYHRNLAVYLADAIEMAEGDHTTIPAAVLMSAPGYAHLAAVYATKTHSYIVGAVNAVTTTSTTSNFNADESAGLRGNAKPPVLETANRRLTEIILNMANSRIFVQAGSGQIMECDGAEMWGSMIDVWVKYLVSRTSLYSPRGVFCLFDLLDGVVAPSYDSLASPTADGQPTFKASLVDIPHLISVLRLVLTETDHHLTLAKCVAFIWTHYETLCAQVEHREALCMNLLLDPKIFERLVLFWSQSVRSYILRLVVFRLGHVSTAPTDLVNHEMEVATVQMVHTRLERIRRRHDELEPRDPMVTPPMQTMQLEPLDEADELPRSKSTITMVEPIDRPEEASPATRAERLLGLAGVESPNMSNETTEPEYIAGKGKVGGNKASSWFKKPFGKQKKRKPSTESESDSDSGVKPAKIAGQSFQPPVGRPARLKTSMDAQDVQPTSPAALSQKSVGAESTDSFEGDASALQPRGPVVPTISTTPALRFSTPEPPASPRSPSRVQFEFELPTASPRSDAFDKRPRGNLLSSPAANGSRNNANNLNNPNQSHPQRMPASPSMSRSFSKRSSLLHPVAAGVLEGPASPSFRRSLATVPEPPGYEKRLHPYAIRMLAELEDVQREYEEWWAEDGPGRQDSAPPRLTIAWPFSEEED</sequence>
<feature type="region of interest" description="Disordered" evidence="1">
    <location>
        <begin position="868"/>
        <end position="896"/>
    </location>
</feature>
<dbReference type="Pfam" id="PF08578">
    <property type="entry name" value="DUF1765"/>
    <property type="match status" value="1"/>
</dbReference>
<feature type="region of interest" description="Disordered" evidence="1">
    <location>
        <begin position="1810"/>
        <end position="1836"/>
    </location>
</feature>
<feature type="region of interest" description="Disordered" evidence="1">
    <location>
        <begin position="1539"/>
        <end position="1784"/>
    </location>
</feature>
<dbReference type="PANTHER" id="PTHR37988:SF1">
    <property type="entry name" value="UPF0592 MEMBRANE PROTEIN C7D4.03C"/>
    <property type="match status" value="1"/>
</dbReference>
<proteinExistence type="predicted"/>
<evidence type="ECO:0000313" key="2">
    <source>
        <dbReference type="EMBL" id="KAG7530275.1"/>
    </source>
</evidence>